<dbReference type="RefSeq" id="WP_040735013.1">
    <property type="nucleotide sequence ID" value="NZ_QJKF01000001.1"/>
</dbReference>
<accession>A0A318KME6</accession>
<evidence type="ECO:0000313" key="3">
    <source>
        <dbReference type="Proteomes" id="UP000247569"/>
    </source>
</evidence>
<evidence type="ECO:0008006" key="4">
    <source>
        <dbReference type="Google" id="ProtNLM"/>
    </source>
</evidence>
<dbReference type="AlphaFoldDB" id="A0A318KME6"/>
<dbReference type="Proteomes" id="UP000247569">
    <property type="component" value="Unassembled WGS sequence"/>
</dbReference>
<evidence type="ECO:0000313" key="2">
    <source>
        <dbReference type="EMBL" id="PXX70840.1"/>
    </source>
</evidence>
<keyword evidence="3" id="KW-1185">Reference proteome</keyword>
<protein>
    <recommendedName>
        <fullName evidence="4">Abortive infection protein</fullName>
    </recommendedName>
</protein>
<feature type="region of interest" description="Disordered" evidence="1">
    <location>
        <begin position="1"/>
        <end position="21"/>
    </location>
</feature>
<evidence type="ECO:0000256" key="1">
    <source>
        <dbReference type="SAM" id="MobiDB-lite"/>
    </source>
</evidence>
<dbReference type="EMBL" id="QJKF01000001">
    <property type="protein sequence ID" value="PXX70840.1"/>
    <property type="molecule type" value="Genomic_DNA"/>
</dbReference>
<proteinExistence type="predicted"/>
<reference evidence="2 3" key="1">
    <citation type="submission" date="2018-05" db="EMBL/GenBank/DDBJ databases">
        <title>Genomic Encyclopedia of Type Strains, Phase IV (KMG-IV): sequencing the most valuable type-strain genomes for metagenomic binning, comparative biology and taxonomic classification.</title>
        <authorList>
            <person name="Goeker M."/>
        </authorList>
    </citation>
    <scope>NUCLEOTIDE SEQUENCE [LARGE SCALE GENOMIC DNA]</scope>
    <source>
        <strain evidence="2 3">DSM 44704</strain>
    </source>
</reference>
<organism evidence="2 3">
    <name type="scientific">Nocardia tenerifensis</name>
    <dbReference type="NCBI Taxonomy" id="228006"/>
    <lineage>
        <taxon>Bacteria</taxon>
        <taxon>Bacillati</taxon>
        <taxon>Actinomycetota</taxon>
        <taxon>Actinomycetes</taxon>
        <taxon>Mycobacteriales</taxon>
        <taxon>Nocardiaceae</taxon>
        <taxon>Nocardia</taxon>
    </lineage>
</organism>
<gene>
    <name evidence="2" type="ORF">DFR70_101261</name>
</gene>
<dbReference type="InterPro" id="IPR017853">
    <property type="entry name" value="GH"/>
</dbReference>
<dbReference type="OrthoDB" id="151193at2"/>
<comment type="caution">
    <text evidence="2">The sequence shown here is derived from an EMBL/GenBank/DDBJ whole genome shotgun (WGS) entry which is preliminary data.</text>
</comment>
<name>A0A318KME6_9NOCA</name>
<dbReference type="Gene3D" id="3.20.20.80">
    <property type="entry name" value="Glycosidases"/>
    <property type="match status" value="1"/>
</dbReference>
<sequence>MRAKGITYDTGFTPGGRSSRPDFDVDQVKQELRVIAEELHCDAVRITGGDPERLTVAARHAIDAGLEVWFSPFPCELSLAELPPYFADCAIRAEDVGAHVFVTGCELSLFAAGLLPGDDSLARIKNFTSGNPVTAAELADLSTRIDSVLADAAAAVRERFGGKLTYASGTWEDIDWSPFDLVGVDAYVDPADPAFQPGLLAYFRHGKPVVATEFGCCTYRGAAARSGMGWAILEEGADPPRLDGDYVRDEDEQAAYLRELFEVFDAASVDTAFWLTFAGYTYPHHADPRLDLDMASFGVCKVMPDGSLTPKRSFHALAQIR</sequence>
<dbReference type="SUPFAM" id="SSF51445">
    <property type="entry name" value="(Trans)glycosidases"/>
    <property type="match status" value="1"/>
</dbReference>